<evidence type="ECO:0000256" key="1">
    <source>
        <dbReference type="ARBA" id="ARBA00005790"/>
    </source>
</evidence>
<dbReference type="PANTHER" id="PTHR23117">
    <property type="entry name" value="GUANYLATE KINASE-RELATED"/>
    <property type="match status" value="1"/>
</dbReference>
<dbReference type="EC" id="2.7.4.8" evidence="2"/>
<evidence type="ECO:0000256" key="5">
    <source>
        <dbReference type="ARBA" id="ARBA00022777"/>
    </source>
</evidence>
<keyword evidence="4" id="KW-0547">Nucleotide-binding</keyword>
<organism evidence="8 9">
    <name type="scientific">Oikopleura dioica</name>
    <name type="common">Tunicate</name>
    <dbReference type="NCBI Taxonomy" id="34765"/>
    <lineage>
        <taxon>Eukaryota</taxon>
        <taxon>Metazoa</taxon>
        <taxon>Chordata</taxon>
        <taxon>Tunicata</taxon>
        <taxon>Appendicularia</taxon>
        <taxon>Copelata</taxon>
        <taxon>Oikopleuridae</taxon>
        <taxon>Oikopleura</taxon>
    </lineage>
</organism>
<dbReference type="InterPro" id="IPR008145">
    <property type="entry name" value="GK/Ca_channel_bsu"/>
</dbReference>
<evidence type="ECO:0000256" key="6">
    <source>
        <dbReference type="ARBA" id="ARBA00022840"/>
    </source>
</evidence>
<reference evidence="8 9" key="1">
    <citation type="submission" date="2021-04" db="EMBL/GenBank/DDBJ databases">
        <authorList>
            <person name="Bliznina A."/>
        </authorList>
    </citation>
    <scope>NUCLEOTIDE SEQUENCE [LARGE SCALE GENOMIC DNA]</scope>
</reference>
<dbReference type="CDD" id="cd00071">
    <property type="entry name" value="GMPK"/>
    <property type="match status" value="1"/>
</dbReference>
<keyword evidence="6" id="KW-0067">ATP-binding</keyword>
<dbReference type="PROSITE" id="PS50052">
    <property type="entry name" value="GUANYLATE_KINASE_2"/>
    <property type="match status" value="1"/>
</dbReference>
<feature type="domain" description="Guanylate kinase-like" evidence="7">
    <location>
        <begin position="4"/>
        <end position="185"/>
    </location>
</feature>
<evidence type="ECO:0000256" key="2">
    <source>
        <dbReference type="ARBA" id="ARBA00012961"/>
    </source>
</evidence>
<sequence length="246" mass="26587">MSSLRPIVMSGPSGVGKSTILKKLFAEFPGKFGFSVSHTSRGPREGEVNGVDYHFSTKEDMTAAVERGEFIESATFGGNMYGTSKKAVHDVAAKNMICILDVDEQGVKALKNTDLEPIYIFVKPPSIEELEKRLRGRGTETEEKIQARMNTAKSAIDYADSGAYDHVIVNDDLPRAYDEIVAILKKMYPILTEVAPAVAQITPAGDAPAPVAEKTEKTVITVESSVPGQGTIAQPETTSSSWCVML</sequence>
<proteinExistence type="inferred from homology"/>
<dbReference type="NCBIfam" id="TIGR03263">
    <property type="entry name" value="guanyl_kin"/>
    <property type="match status" value="1"/>
</dbReference>
<evidence type="ECO:0000259" key="7">
    <source>
        <dbReference type="PROSITE" id="PS50052"/>
    </source>
</evidence>
<evidence type="ECO:0000313" key="9">
    <source>
        <dbReference type="Proteomes" id="UP001158576"/>
    </source>
</evidence>
<dbReference type="Gene3D" id="3.40.50.300">
    <property type="entry name" value="P-loop containing nucleotide triphosphate hydrolases"/>
    <property type="match status" value="1"/>
</dbReference>
<keyword evidence="5" id="KW-0418">Kinase</keyword>
<evidence type="ECO:0000256" key="3">
    <source>
        <dbReference type="ARBA" id="ARBA00022679"/>
    </source>
</evidence>
<evidence type="ECO:0000256" key="4">
    <source>
        <dbReference type="ARBA" id="ARBA00022741"/>
    </source>
</evidence>
<dbReference type="InterPro" id="IPR017665">
    <property type="entry name" value="Guanylate_kinase"/>
</dbReference>
<gene>
    <name evidence="8" type="ORF">OKIOD_LOCUS11883</name>
</gene>
<dbReference type="Proteomes" id="UP001158576">
    <property type="component" value="Chromosome 1"/>
</dbReference>
<comment type="similarity">
    <text evidence="1">Belongs to the guanylate kinase family.</text>
</comment>
<name>A0ABN7SWR0_OIKDI</name>
<dbReference type="PANTHER" id="PTHR23117:SF13">
    <property type="entry name" value="GUANYLATE KINASE"/>
    <property type="match status" value="1"/>
</dbReference>
<protein>
    <recommendedName>
        <fullName evidence="2">guanylate kinase</fullName>
        <ecNumber evidence="2">2.7.4.8</ecNumber>
    </recommendedName>
</protein>
<keyword evidence="3" id="KW-0808">Transferase</keyword>
<dbReference type="Pfam" id="PF00625">
    <property type="entry name" value="Guanylate_kin"/>
    <property type="match status" value="1"/>
</dbReference>
<evidence type="ECO:0000313" key="8">
    <source>
        <dbReference type="EMBL" id="CAG5107042.1"/>
    </source>
</evidence>
<dbReference type="SMART" id="SM00072">
    <property type="entry name" value="GuKc"/>
    <property type="match status" value="1"/>
</dbReference>
<dbReference type="InterPro" id="IPR008144">
    <property type="entry name" value="Guanylate_kin-like_dom"/>
</dbReference>
<keyword evidence="9" id="KW-1185">Reference proteome</keyword>
<dbReference type="InterPro" id="IPR027417">
    <property type="entry name" value="P-loop_NTPase"/>
</dbReference>
<dbReference type="SUPFAM" id="SSF52540">
    <property type="entry name" value="P-loop containing nucleoside triphosphate hydrolases"/>
    <property type="match status" value="1"/>
</dbReference>
<dbReference type="EMBL" id="OU015566">
    <property type="protein sequence ID" value="CAG5107042.1"/>
    <property type="molecule type" value="Genomic_DNA"/>
</dbReference>
<accession>A0ABN7SWR0</accession>